<reference evidence="6" key="1">
    <citation type="journal article" date="2019" name="Int. J. Syst. Evol. Microbiol.">
        <title>The Global Catalogue of Microorganisms (GCM) 10K type strain sequencing project: providing services to taxonomists for standard genome sequencing and annotation.</title>
        <authorList>
            <consortium name="The Broad Institute Genomics Platform"/>
            <consortium name="The Broad Institute Genome Sequencing Center for Infectious Disease"/>
            <person name="Wu L."/>
            <person name="Ma J."/>
        </authorList>
    </citation>
    <scope>NUCLEOTIDE SEQUENCE [LARGE SCALE GENOMIC DNA]</scope>
    <source>
        <strain evidence="6">CCUG 51308</strain>
    </source>
</reference>
<name>A0ABW2INQ6_9PROT</name>
<accession>A0ABW2INQ6</accession>
<dbReference type="SMART" id="SM00825">
    <property type="entry name" value="PKS_KS"/>
    <property type="match status" value="1"/>
</dbReference>
<dbReference type="Gene3D" id="3.40.47.10">
    <property type="match status" value="1"/>
</dbReference>
<evidence type="ECO:0000313" key="6">
    <source>
        <dbReference type="Proteomes" id="UP001596492"/>
    </source>
</evidence>
<dbReference type="Pfam" id="PF02801">
    <property type="entry name" value="Ketoacyl-synt_C"/>
    <property type="match status" value="1"/>
</dbReference>
<dbReference type="Proteomes" id="UP001596492">
    <property type="component" value="Unassembled WGS sequence"/>
</dbReference>
<keyword evidence="6" id="KW-1185">Reference proteome</keyword>
<evidence type="ECO:0000313" key="5">
    <source>
        <dbReference type="EMBL" id="MFC7292579.1"/>
    </source>
</evidence>
<proteinExistence type="inferred from homology"/>
<gene>
    <name evidence="5" type="ORF">ACFQS8_13185</name>
</gene>
<feature type="domain" description="Ketosynthase family 3 (KS3)" evidence="4">
    <location>
        <begin position="1"/>
        <end position="391"/>
    </location>
</feature>
<dbReference type="InterPro" id="IPR014031">
    <property type="entry name" value="Ketoacyl_synth_C"/>
</dbReference>
<dbReference type="InterPro" id="IPR014030">
    <property type="entry name" value="Ketoacyl_synth_N"/>
</dbReference>
<dbReference type="InterPro" id="IPR020841">
    <property type="entry name" value="PKS_Beta-ketoAc_synthase_dom"/>
</dbReference>
<organism evidence="5 6">
    <name type="scientific">Hirschia litorea</name>
    <dbReference type="NCBI Taxonomy" id="1199156"/>
    <lineage>
        <taxon>Bacteria</taxon>
        <taxon>Pseudomonadati</taxon>
        <taxon>Pseudomonadota</taxon>
        <taxon>Alphaproteobacteria</taxon>
        <taxon>Hyphomonadales</taxon>
        <taxon>Hyphomonadaceae</taxon>
        <taxon>Hirschia</taxon>
    </lineage>
</organism>
<dbReference type="EMBL" id="JBHTBR010000005">
    <property type="protein sequence ID" value="MFC7292579.1"/>
    <property type="molecule type" value="Genomic_DNA"/>
</dbReference>
<dbReference type="InterPro" id="IPR016039">
    <property type="entry name" value="Thiolase-like"/>
</dbReference>
<evidence type="ECO:0000256" key="3">
    <source>
        <dbReference type="RuleBase" id="RU003694"/>
    </source>
</evidence>
<dbReference type="PANTHER" id="PTHR11712">
    <property type="entry name" value="POLYKETIDE SYNTHASE-RELATED"/>
    <property type="match status" value="1"/>
</dbReference>
<dbReference type="InterPro" id="IPR000794">
    <property type="entry name" value="Beta-ketoacyl_synthase"/>
</dbReference>
<comment type="similarity">
    <text evidence="1 3">Belongs to the thiolase-like superfamily. Beta-ketoacyl-ACP synthases family.</text>
</comment>
<sequence>MALQAYLSGGSLHTSLGLGLDAHAAALANPTPDMLALPAKIKLPITLQDEDAPEAIPYHLAHSKPLTDIRTRYFSILENVVGNALESANLTQEQRQKTGLFLGTSSSDVCLIEHDFHEKLKTNRNTQPLDLYCSMDNLGAQLRQTFNLSAQGMSINTACTASANALLYAAAALHTGRLDHALIVGAEILNVTTAYGFQGLELLTQSAMRPFDTRRDGLVLGEAASAVVMTRQKPKLPALQLCGGATLSDDYGMSAANPDGTSIARVINQALQHANVQPQQISAIKAHGTASLLNDEGESAGLKRVFENMPDITAIKPYIGHTFGASGLTELLILNACLNEGFLPGTRGISEQPCEKLGITLNQSAKQILNPKILCNQFGFGGNNTSLVVSYG</sequence>
<evidence type="ECO:0000259" key="4">
    <source>
        <dbReference type="PROSITE" id="PS52004"/>
    </source>
</evidence>
<dbReference type="RefSeq" id="WP_382168124.1">
    <property type="nucleotide sequence ID" value="NZ_JBHTBR010000005.1"/>
</dbReference>
<protein>
    <submittedName>
        <fullName evidence="5">Beta-ketoacyl synthase N-terminal-like domain-containing protein</fullName>
    </submittedName>
</protein>
<dbReference type="SUPFAM" id="SSF53901">
    <property type="entry name" value="Thiolase-like"/>
    <property type="match status" value="1"/>
</dbReference>
<keyword evidence="2 3" id="KW-0808">Transferase</keyword>
<evidence type="ECO:0000256" key="1">
    <source>
        <dbReference type="ARBA" id="ARBA00008467"/>
    </source>
</evidence>
<dbReference type="PROSITE" id="PS52004">
    <property type="entry name" value="KS3_2"/>
    <property type="match status" value="1"/>
</dbReference>
<dbReference type="Pfam" id="PF00109">
    <property type="entry name" value="ketoacyl-synt"/>
    <property type="match status" value="1"/>
</dbReference>
<dbReference type="PANTHER" id="PTHR11712:SF320">
    <property type="entry name" value="BETA-KETOACYL SYNTHASE"/>
    <property type="match status" value="1"/>
</dbReference>
<comment type="caution">
    <text evidence="5">The sequence shown here is derived from an EMBL/GenBank/DDBJ whole genome shotgun (WGS) entry which is preliminary data.</text>
</comment>
<evidence type="ECO:0000256" key="2">
    <source>
        <dbReference type="ARBA" id="ARBA00022679"/>
    </source>
</evidence>